<dbReference type="HOGENOM" id="CLU_012817_13_0_5"/>
<comment type="similarity">
    <text evidence="1 2">Belongs to the outer membrane factor (OMF) (TC 1.B.17) family.</text>
</comment>
<reference evidence="3 4" key="4">
    <citation type="journal article" date="2009" name="Appl. Environ. Microbiol.">
        <title>Comparative genome-wide transcriptional profiling of Azorhizobium caulinodans ORS571 grown under free-living and symbiotic conditions.</title>
        <authorList>
            <person name="Tsukada S."/>
            <person name="Aono T."/>
            <person name="Akiba N."/>
            <person name="Lee KB."/>
            <person name="Liu CT."/>
            <person name="Toyazaki H."/>
            <person name="Oyaizu H."/>
        </authorList>
    </citation>
    <scope>NUCLEOTIDE SEQUENCE [LARGE SCALE GENOMIC DNA]</scope>
    <source>
        <strain evidence="4">ATCC 43989 / DSM 5975 / JCM 20966 / LMG 6465 / NBRC 14845 / NCIMB 13405 / ORS 571</strain>
    </source>
</reference>
<dbReference type="NCBIfam" id="TIGR01845">
    <property type="entry name" value="outer_NodT"/>
    <property type="match status" value="1"/>
</dbReference>
<dbReference type="KEGG" id="azc:AZC_3288"/>
<keyword evidence="2" id="KW-0564">Palmitate</keyword>
<keyword evidence="2 3" id="KW-0449">Lipoprotein</keyword>
<sequence>MGLKTTMRKHKSLAAASACVKGGALAASLLLLHGCMVGPDFTAPDAPRVNGYLPEGNPAPTATAEVHGGASQVFLRGRDLPGEWWKVFRNKQIDAFVTEAIQNHPDVAAAQAALRAARENVLAQEGSLFPQVSASGSGTRQVVSNASQNQSGNSSPYNLYNASVSVSYVLDAWGGTRRQVEALQAQAEYQQYQLEATYLSLTANVVTAAISDASLRAQIDATNDIIKSEEEQLKLVQRQFELGAVAQSDVLSQQSNLAQTQATLPPLQKQLAQQRNQLMAYLGRLPSEDRGEHVSLSSLTLPRDLPVSLPSALVRQRPDIAAAEATLHKATATVGVNVANMLPQIQISSSYGRNGLTPSSLFSPGTAAWSVAGSLSQTVFDGGTLYHDKEAAIASREQAFATYKSTVISAFRDVADSLRAIEADANTLKAQLAYEKAAQDSVKISRTQYMAGAVTYPSVLTSEQNYQQAVIARVKAQAQRFSDTAALFQSLGGGWWNRVDQTAQSLPRTNAGYFQDH</sequence>
<dbReference type="Pfam" id="PF02321">
    <property type="entry name" value="OEP"/>
    <property type="match status" value="2"/>
</dbReference>
<evidence type="ECO:0000313" key="3">
    <source>
        <dbReference type="EMBL" id="BAF89286.1"/>
    </source>
</evidence>
<reference evidence="3 4" key="3">
    <citation type="journal article" date="2008" name="BMC Genomics">
        <title>The genome of the versatile nitrogen fixer Azorhizobium caulinodans ORS571.</title>
        <authorList>
            <person name="Lee KB."/>
            <person name="Backer P.D."/>
            <person name="Aono T."/>
            <person name="Liu CT."/>
            <person name="Suzuki S."/>
            <person name="Suzuki T."/>
            <person name="Kaneko T."/>
            <person name="Yamada M."/>
            <person name="Tabata S."/>
            <person name="Kupfer D.M."/>
            <person name="Najar F.Z."/>
            <person name="Wiley G.B."/>
            <person name="Roe B."/>
            <person name="Binnewies T.T."/>
            <person name="Ussery D.W."/>
            <person name="D'Haeze W."/>
            <person name="Herder J.D."/>
            <person name="Gevers D."/>
            <person name="Vereecke D."/>
            <person name="Holsters M."/>
            <person name="Oyaizu H."/>
        </authorList>
    </citation>
    <scope>NUCLEOTIDE SEQUENCE [LARGE SCALE GENOMIC DNA]</scope>
    <source>
        <strain evidence="4">ATCC 43989 / DSM 5975 / JCM 20966 / LMG 6465 / NBRC 14845 / NCIMB 13405 / ORS 571</strain>
    </source>
</reference>
<dbReference type="AlphaFoldDB" id="A8IHK3"/>
<dbReference type="STRING" id="438753.AZC_3288"/>
<keyword evidence="2" id="KW-0732">Signal</keyword>
<dbReference type="InterPro" id="IPR010131">
    <property type="entry name" value="MdtP/NodT-like"/>
</dbReference>
<dbReference type="PANTHER" id="PTHR30203:SF33">
    <property type="entry name" value="BLR4455 PROTEIN"/>
    <property type="match status" value="1"/>
</dbReference>
<keyword evidence="4" id="KW-1185">Reference proteome</keyword>
<reference evidence="3 4" key="6">
    <citation type="journal article" date="2011" name="Appl. Environ. Microbiol.">
        <title>Involvement of the azorhizobial chromosome partition gene (parA) in the onset of bacteroid differentiation during Sesbania rostrata stem nodule development.</title>
        <authorList>
            <person name="Liu CT."/>
            <person name="Lee KB."/>
            <person name="Wang YS."/>
            <person name="Peng MH."/>
            <person name="Lee KT."/>
            <person name="Suzuki S."/>
            <person name="Suzuki T."/>
            <person name="Oyaizu H."/>
        </authorList>
    </citation>
    <scope>NUCLEOTIDE SEQUENCE [LARGE SCALE GENOMIC DNA]</scope>
    <source>
        <strain evidence="4">ATCC 43989 / DSM 5975 / JCM 20966 / LMG 6465 / NBRC 14845 / NCIMB 13405 / ORS 571</strain>
    </source>
</reference>
<name>A8IHK3_AZOC5</name>
<proteinExistence type="inferred from homology"/>
<dbReference type="SUPFAM" id="SSF56954">
    <property type="entry name" value="Outer membrane efflux proteins (OEP)"/>
    <property type="match status" value="1"/>
</dbReference>
<keyword evidence="2" id="KW-0472">Membrane</keyword>
<evidence type="ECO:0000313" key="4">
    <source>
        <dbReference type="Proteomes" id="UP000000270"/>
    </source>
</evidence>
<reference evidence="3 4" key="1">
    <citation type="journal article" date="2007" name="Appl. Environ. Microbiol.">
        <title>Rhizobial factors required for stem nodule maturation and maintenance in Sesbania rostrata-Azorhizobium caulinodans ORS571 symbiosis.</title>
        <authorList>
            <person name="Suzuki S."/>
            <person name="Aono T."/>
            <person name="Lee KB."/>
            <person name="Suzuki T."/>
            <person name="Liu CT."/>
            <person name="Miwa H."/>
            <person name="Wakao S."/>
            <person name="Iki T."/>
            <person name="Oyaizu H."/>
        </authorList>
    </citation>
    <scope>NUCLEOTIDE SEQUENCE [LARGE SCALE GENOMIC DNA]</scope>
    <source>
        <strain evidence="4">ATCC 43989 / DSM 5975 / JCM 20966 / LMG 6465 / NBRC 14845 / NCIMB 13405 / ORS 571</strain>
    </source>
</reference>
<comment type="subcellular location">
    <subcellularLocation>
        <location evidence="2">Cell membrane</location>
        <topology evidence="2">Lipid-anchor</topology>
    </subcellularLocation>
</comment>
<dbReference type="Proteomes" id="UP000000270">
    <property type="component" value="Chromosome"/>
</dbReference>
<dbReference type="Gene3D" id="1.20.1600.10">
    <property type="entry name" value="Outer membrane efflux proteins (OEP)"/>
    <property type="match status" value="1"/>
</dbReference>
<dbReference type="GO" id="GO:0015562">
    <property type="term" value="F:efflux transmembrane transporter activity"/>
    <property type="evidence" value="ECO:0007669"/>
    <property type="project" value="InterPro"/>
</dbReference>
<dbReference type="InterPro" id="IPR003423">
    <property type="entry name" value="OMP_efflux"/>
</dbReference>
<accession>A8IHK3</accession>
<dbReference type="PANTHER" id="PTHR30203">
    <property type="entry name" value="OUTER MEMBRANE CATION EFFLUX PROTEIN"/>
    <property type="match status" value="1"/>
</dbReference>
<feature type="chain" id="PRO_5001436688" evidence="2">
    <location>
        <begin position="27"/>
        <end position="517"/>
    </location>
</feature>
<gene>
    <name evidence="3" type="primary">nodT</name>
    <name evidence="3" type="ordered locus">AZC_3288</name>
</gene>
<evidence type="ECO:0000256" key="2">
    <source>
        <dbReference type="RuleBase" id="RU362097"/>
    </source>
</evidence>
<reference evidence="3 4" key="5">
    <citation type="journal article" date="2010" name="Appl. Environ. Microbiol.">
        <title>phrR-like gene praR of Azorhizobium caulinodans ORS571 is essential for symbiosis with Sesbania rostrata and is involved in expression of reb genes.</title>
        <authorList>
            <person name="Akiba N."/>
            <person name="Aono T."/>
            <person name="Toyazaki H."/>
            <person name="Sato S."/>
            <person name="Oyaizu H."/>
        </authorList>
    </citation>
    <scope>NUCLEOTIDE SEQUENCE [LARGE SCALE GENOMIC DNA]</scope>
    <source>
        <strain evidence="4">ATCC 43989 / DSM 5975 / JCM 20966 / LMG 6465 / NBRC 14845 / NCIMB 13405 / ORS 571</strain>
    </source>
</reference>
<dbReference type="eggNOG" id="COG1538">
    <property type="taxonomic scope" value="Bacteria"/>
</dbReference>
<dbReference type="GO" id="GO:0005886">
    <property type="term" value="C:plasma membrane"/>
    <property type="evidence" value="ECO:0007669"/>
    <property type="project" value="UniProtKB-SubCell"/>
</dbReference>
<organism evidence="3 4">
    <name type="scientific">Azorhizobium caulinodans (strain ATCC 43989 / DSM 5975 / JCM 20966 / LMG 6465 / NBRC 14845 / NCIMB 13405 / ORS 571)</name>
    <dbReference type="NCBI Taxonomy" id="438753"/>
    <lineage>
        <taxon>Bacteria</taxon>
        <taxon>Pseudomonadati</taxon>
        <taxon>Pseudomonadota</taxon>
        <taxon>Alphaproteobacteria</taxon>
        <taxon>Hyphomicrobiales</taxon>
        <taxon>Xanthobacteraceae</taxon>
        <taxon>Azorhizobium</taxon>
    </lineage>
</organism>
<reference evidence="4" key="2">
    <citation type="submission" date="2007-04" db="EMBL/GenBank/DDBJ databases">
        <title>Complete genome sequence of the nitrogen-fixing bacterium Azorhizobium caulinodans ORS571.</title>
        <authorList>
            <person name="Lee K.B."/>
            <person name="Backer P.D."/>
            <person name="Aono T."/>
            <person name="Liu C.T."/>
            <person name="Suzuki S."/>
            <person name="Suzuki T."/>
            <person name="Kaneko T."/>
            <person name="Yamada M."/>
            <person name="Tabata S."/>
            <person name="Kupfer D.M."/>
            <person name="Najar F.Z."/>
            <person name="Wiley G.B."/>
            <person name="Roe B."/>
            <person name="Binnewies T."/>
            <person name="Ussery D."/>
            <person name="Vereecke D."/>
            <person name="Gevers D."/>
            <person name="Holsters M."/>
            <person name="Oyaizu H."/>
        </authorList>
    </citation>
    <scope>NUCLEOTIDE SEQUENCE [LARGE SCALE GENOMIC DNA]</scope>
    <source>
        <strain evidence="4">ATCC 43989 / DSM 5975 / JCM 20966 / LMG 6465 / NBRC 14845 / NCIMB 13405 / ORS 571</strain>
    </source>
</reference>
<dbReference type="Gene3D" id="2.20.200.10">
    <property type="entry name" value="Outer membrane efflux proteins (OEP)"/>
    <property type="match status" value="1"/>
</dbReference>
<evidence type="ECO:0000256" key="1">
    <source>
        <dbReference type="ARBA" id="ARBA00007613"/>
    </source>
</evidence>
<keyword evidence="2" id="KW-0812">Transmembrane</keyword>
<feature type="signal peptide" evidence="2">
    <location>
        <begin position="1"/>
        <end position="26"/>
    </location>
</feature>
<dbReference type="EMBL" id="AP009384">
    <property type="protein sequence ID" value="BAF89286.1"/>
    <property type="molecule type" value="Genomic_DNA"/>
</dbReference>
<protein>
    <submittedName>
        <fullName evidence="3">RND efflux system outer membrane lipoprotein</fullName>
    </submittedName>
</protein>
<keyword evidence="2" id="KW-1134">Transmembrane beta strand</keyword>